<name>A0ABW5YMX3_9FLAO</name>
<evidence type="ECO:0000313" key="3">
    <source>
        <dbReference type="EMBL" id="MFD2892413.1"/>
    </source>
</evidence>
<comment type="caution">
    <text evidence="3">The sequence shown here is derived from an EMBL/GenBank/DDBJ whole genome shotgun (WGS) entry which is preliminary data.</text>
</comment>
<dbReference type="InterPro" id="IPR025665">
    <property type="entry name" value="Beta-barrel_OMP_2"/>
</dbReference>
<accession>A0ABW5YMX3</accession>
<reference evidence="4" key="1">
    <citation type="journal article" date="2019" name="Int. J. Syst. Evol. Microbiol.">
        <title>The Global Catalogue of Microorganisms (GCM) 10K type strain sequencing project: providing services to taxonomists for standard genome sequencing and annotation.</title>
        <authorList>
            <consortium name="The Broad Institute Genomics Platform"/>
            <consortium name="The Broad Institute Genome Sequencing Center for Infectious Disease"/>
            <person name="Wu L."/>
            <person name="Ma J."/>
        </authorList>
    </citation>
    <scope>NUCLEOTIDE SEQUENCE [LARGE SCALE GENOMIC DNA]</scope>
    <source>
        <strain evidence="4">KCTC 22671</strain>
    </source>
</reference>
<evidence type="ECO:0000256" key="1">
    <source>
        <dbReference type="SAM" id="SignalP"/>
    </source>
</evidence>
<protein>
    <submittedName>
        <fullName evidence="3">Porin family protein</fullName>
    </submittedName>
</protein>
<keyword evidence="4" id="KW-1185">Reference proteome</keyword>
<gene>
    <name evidence="3" type="ORF">ACFS5J_10360</name>
</gene>
<feature type="domain" description="Outer membrane protein beta-barrel" evidence="2">
    <location>
        <begin position="20"/>
        <end position="205"/>
    </location>
</feature>
<dbReference type="Pfam" id="PF13568">
    <property type="entry name" value="OMP_b-brl_2"/>
    <property type="match status" value="1"/>
</dbReference>
<proteinExistence type="predicted"/>
<evidence type="ECO:0000259" key="2">
    <source>
        <dbReference type="Pfam" id="PF13568"/>
    </source>
</evidence>
<feature type="chain" id="PRO_5045380150" evidence="1">
    <location>
        <begin position="22"/>
        <end position="223"/>
    </location>
</feature>
<evidence type="ECO:0000313" key="4">
    <source>
        <dbReference type="Proteomes" id="UP001597534"/>
    </source>
</evidence>
<feature type="signal peptide" evidence="1">
    <location>
        <begin position="1"/>
        <end position="21"/>
    </location>
</feature>
<dbReference type="EMBL" id="JBHUPC010000013">
    <property type="protein sequence ID" value="MFD2892413.1"/>
    <property type="molecule type" value="Genomic_DNA"/>
</dbReference>
<dbReference type="Proteomes" id="UP001597534">
    <property type="component" value="Unassembled WGS sequence"/>
</dbReference>
<sequence length="223" mass="26138">MLKTKYKFVFFFLIYVISSFAQDSKKVVAIDSLFREDQFYVSVSYNLVQNRPAGFKQFSFSQGFTFGFLRDFPLTKNRHWAIAPGFGYNYNNIKQFINSSDIMIEGSEAVAVSENVRTTIVSHLVDFPLELRWRNATPESHKFWRIYLGVKASYVFNAQIKLESSQGNEKRNIRDNLNEWQYGMYLGMGYNTWNPYVYYGLNPLFKDGSKLSNLNFGFIFYIL</sequence>
<dbReference type="RefSeq" id="WP_379812066.1">
    <property type="nucleotide sequence ID" value="NZ_JBHUPC010000013.1"/>
</dbReference>
<keyword evidence="1" id="KW-0732">Signal</keyword>
<organism evidence="3 4">
    <name type="scientific">Flavobacterium chuncheonense</name>
    <dbReference type="NCBI Taxonomy" id="2026653"/>
    <lineage>
        <taxon>Bacteria</taxon>
        <taxon>Pseudomonadati</taxon>
        <taxon>Bacteroidota</taxon>
        <taxon>Flavobacteriia</taxon>
        <taxon>Flavobacteriales</taxon>
        <taxon>Flavobacteriaceae</taxon>
        <taxon>Flavobacterium</taxon>
    </lineage>
</organism>